<dbReference type="InterPro" id="IPR042001">
    <property type="entry name" value="Sortase_F"/>
</dbReference>
<dbReference type="InterPro" id="IPR005754">
    <property type="entry name" value="Sortase"/>
</dbReference>
<evidence type="ECO:0000313" key="3">
    <source>
        <dbReference type="EMBL" id="UUY02724.1"/>
    </source>
</evidence>
<dbReference type="Proteomes" id="UP001058860">
    <property type="component" value="Chromosome"/>
</dbReference>
<proteinExistence type="predicted"/>
<organism evidence="3 4">
    <name type="scientific">Svornostia abyssi</name>
    <dbReference type="NCBI Taxonomy" id="2898438"/>
    <lineage>
        <taxon>Bacteria</taxon>
        <taxon>Bacillati</taxon>
        <taxon>Actinomycetota</taxon>
        <taxon>Thermoleophilia</taxon>
        <taxon>Solirubrobacterales</taxon>
        <taxon>Baekduiaceae</taxon>
        <taxon>Svornostia</taxon>
    </lineage>
</organism>
<dbReference type="InterPro" id="IPR008964">
    <property type="entry name" value="Invasin/intimin_cell_adhesion"/>
</dbReference>
<evidence type="ECO:0000313" key="4">
    <source>
        <dbReference type="Proteomes" id="UP001058860"/>
    </source>
</evidence>
<keyword evidence="4" id="KW-1185">Reference proteome</keyword>
<dbReference type="CDD" id="cd05829">
    <property type="entry name" value="Sortase_F"/>
    <property type="match status" value="1"/>
</dbReference>
<dbReference type="SUPFAM" id="SSF49373">
    <property type="entry name" value="Invasin/intimin cell-adhesion fragments"/>
    <property type="match status" value="1"/>
</dbReference>
<protein>
    <submittedName>
        <fullName evidence="3">Sortase</fullName>
    </submittedName>
</protein>
<dbReference type="InterPro" id="IPR023365">
    <property type="entry name" value="Sortase_dom-sf"/>
</dbReference>
<feature type="signal peptide" evidence="2">
    <location>
        <begin position="1"/>
        <end position="24"/>
    </location>
</feature>
<dbReference type="EMBL" id="CP088295">
    <property type="protein sequence ID" value="UUY02724.1"/>
    <property type="molecule type" value="Genomic_DNA"/>
</dbReference>
<name>A0ABY5PDH3_9ACTN</name>
<accession>A0ABY5PDH3</accession>
<dbReference type="SUPFAM" id="SSF63817">
    <property type="entry name" value="Sortase"/>
    <property type="match status" value="1"/>
</dbReference>
<evidence type="ECO:0000256" key="2">
    <source>
        <dbReference type="SAM" id="SignalP"/>
    </source>
</evidence>
<gene>
    <name evidence="3" type="ORF">LRS13_18835</name>
</gene>
<dbReference type="RefSeq" id="WP_353863245.1">
    <property type="nucleotide sequence ID" value="NZ_CP088295.1"/>
</dbReference>
<sequence>MRRCLPVLLIAFLLALVGASPASAAEPPNQNDPCSSAGRNTCETNGVGAYRDYRYGVRWFGDYRRVVEGVSDPLFCIDLRFWYPSKAFGYEQRSAAGLRNKDGDAVSVAKLRRMAYALWRYGDSDNRNQQGAMMLYVHGLMGDAAPGEAAPDAIGPAVERRVRAITRAAERYAGPYTIETKVTAALTVGKEATVTARVLSASGAVVPGVTVRLDGSGAEGLARSAKSDAKGMATATFTPSSAEGLKVTAKAEVAATLPALYVPTRGAAARSGQRLVAPATATVSDTVEAPVKVTPKVTTQISQQAVVPGAQVTDSVLVEGLSGQTVTVNAALYGPYPAADKMTCDGTPVWQGAFTAAGDGTYVTDPVTLTTPGYYTYVEWIDDTDRVAAVKTACGEVSETTVVRGSPAITTQISAQQTAPGAQVTDTVVITGLGALSANVVAELWGPYPTKEAMTCEGEPAWRGSFTANGDGSYVTEAVTIPQAGYYTYREYIAEGPAFLGAQTACGEAAETTLAQAAPKVETIVSDAVVRPGAEIFDRIKVTGLGKTAATIEVELFGPYASRAEMDCKGTPYWKGKVEAAGDGEVRSPKAEIRRAGFYTYVERIAGSELVAATETACGIEAETSLAAPLILTGRGDVEVRAPRASAAQDDRVTPTSVALPRLGIRAPIASAGIDLQTGALGVPKNIDRVGWWRDGAAPGATAGTILLAGHVDSAKRGAGAFYALKSARRGDTIELRSDDGKTRRWRVSSMQRVRKSALPERIFTRTGERRLVLVTCGGPFNEATGHYRDNIVVTATPA</sequence>
<dbReference type="Gene3D" id="2.40.260.10">
    <property type="entry name" value="Sortase"/>
    <property type="match status" value="1"/>
</dbReference>
<feature type="chain" id="PRO_5045818382" evidence="2">
    <location>
        <begin position="25"/>
        <end position="799"/>
    </location>
</feature>
<dbReference type="Gene3D" id="2.60.40.10">
    <property type="entry name" value="Immunoglobulins"/>
    <property type="match status" value="1"/>
</dbReference>
<keyword evidence="2" id="KW-0732">Signal</keyword>
<keyword evidence="1" id="KW-0378">Hydrolase</keyword>
<evidence type="ECO:0000256" key="1">
    <source>
        <dbReference type="ARBA" id="ARBA00022801"/>
    </source>
</evidence>
<dbReference type="InterPro" id="IPR013783">
    <property type="entry name" value="Ig-like_fold"/>
</dbReference>
<dbReference type="Pfam" id="PF04203">
    <property type="entry name" value="Sortase"/>
    <property type="match status" value="1"/>
</dbReference>
<reference evidence="4" key="1">
    <citation type="submission" date="2021-11" db="EMBL/GenBank/DDBJ databases">
        <title>Cultivation dependent microbiological survey of springs from the worlds oldest radium mine currently devoted to the extraction of radon-saturated water.</title>
        <authorList>
            <person name="Kapinusova G."/>
            <person name="Smrhova T."/>
            <person name="Strejcek M."/>
            <person name="Suman J."/>
            <person name="Jani K."/>
            <person name="Pajer P."/>
            <person name="Uhlik O."/>
        </authorList>
    </citation>
    <scope>NUCLEOTIDE SEQUENCE [LARGE SCALE GENOMIC DNA]</scope>
    <source>
        <strain evidence="4">J379</strain>
    </source>
</reference>